<dbReference type="Proteomes" id="UP000537130">
    <property type="component" value="Unassembled WGS sequence"/>
</dbReference>
<organism evidence="1 2">
    <name type="scientific">Litorivivens lipolytica</name>
    <dbReference type="NCBI Taxonomy" id="1524264"/>
    <lineage>
        <taxon>Bacteria</taxon>
        <taxon>Pseudomonadati</taxon>
        <taxon>Pseudomonadota</taxon>
        <taxon>Gammaproteobacteria</taxon>
        <taxon>Litorivivens</taxon>
    </lineage>
</organism>
<evidence type="ECO:0000313" key="1">
    <source>
        <dbReference type="EMBL" id="MBB3046227.1"/>
    </source>
</evidence>
<sequence length="415" mass="47412">MGNKPDWTPPPHPDWVEQINREGDCFDLPSVVPLDQASLLSAACSKTGLRDFGDEAWREPFGVLLDSLEGEAELTLMGRLMARSDIICWLSARLQVVKILKRHPDILEQPVEAPMFIVGLPRSGTSILFELLSQDPDVGVPLIWEAMQPCPPPEAATYRTDPRIDVADRLVTQWGRVAPEFNTMHEMRGHIPAECGLIMAGTFISDHIASLHQTPSYAAWCTQADMEPVYRYHKTVLQILQYRNPRKRWLLKAPEHQVHLQTLLKVYPDARIVQTHRDPIKCMASTTSLMGTLYYMRSDQVFNAAVFENIIMGEATAKRLENVMDQREQGIVLAKNITDSRYQDLMDQPMACIRGIYKHFGLALEPETEQRMLSYLERKPKGKFGQHSYTVDESRSSERVLFKRYQACYRVPDEV</sequence>
<dbReference type="PANTHER" id="PTHR36451:SF1">
    <property type="entry name" value="OMEGA-HYDROXY-BETA-DIHYDROMENAQUINONE-9 SULFOTRANSFERASE STF3"/>
    <property type="match status" value="1"/>
</dbReference>
<protein>
    <recommendedName>
        <fullName evidence="3">Sulfotransferase family protein</fullName>
    </recommendedName>
</protein>
<name>A0A7W4W3H9_9GAMM</name>
<dbReference type="RefSeq" id="WP_183408922.1">
    <property type="nucleotide sequence ID" value="NZ_JACHWY010000001.1"/>
</dbReference>
<evidence type="ECO:0000313" key="2">
    <source>
        <dbReference type="Proteomes" id="UP000537130"/>
    </source>
</evidence>
<reference evidence="1 2" key="1">
    <citation type="submission" date="2020-08" db="EMBL/GenBank/DDBJ databases">
        <title>Genomic Encyclopedia of Type Strains, Phase III (KMG-III): the genomes of soil and plant-associated and newly described type strains.</title>
        <authorList>
            <person name="Whitman W."/>
        </authorList>
    </citation>
    <scope>NUCLEOTIDE SEQUENCE [LARGE SCALE GENOMIC DNA]</scope>
    <source>
        <strain evidence="1 2">CECT 8654</strain>
    </source>
</reference>
<dbReference type="AlphaFoldDB" id="A0A7W4W3H9"/>
<dbReference type="InterPro" id="IPR052736">
    <property type="entry name" value="Stf3_sulfotransferase"/>
</dbReference>
<dbReference type="Gene3D" id="3.40.50.300">
    <property type="entry name" value="P-loop containing nucleotide triphosphate hydrolases"/>
    <property type="match status" value="1"/>
</dbReference>
<accession>A0A7W4W3H9</accession>
<dbReference type="Pfam" id="PF13469">
    <property type="entry name" value="Sulfotransfer_3"/>
    <property type="match status" value="1"/>
</dbReference>
<dbReference type="SUPFAM" id="SSF52540">
    <property type="entry name" value="P-loop containing nucleoside triphosphate hydrolases"/>
    <property type="match status" value="1"/>
</dbReference>
<dbReference type="EMBL" id="JACHWY010000001">
    <property type="protein sequence ID" value="MBB3046227.1"/>
    <property type="molecule type" value="Genomic_DNA"/>
</dbReference>
<dbReference type="InterPro" id="IPR027417">
    <property type="entry name" value="P-loop_NTPase"/>
</dbReference>
<gene>
    <name evidence="1" type="ORF">FHR99_000463</name>
</gene>
<comment type="caution">
    <text evidence="1">The sequence shown here is derived from an EMBL/GenBank/DDBJ whole genome shotgun (WGS) entry which is preliminary data.</text>
</comment>
<dbReference type="PANTHER" id="PTHR36451">
    <property type="entry name" value="PAPS-DEPENDENT SULFOTRANSFERASE STF3"/>
    <property type="match status" value="1"/>
</dbReference>
<evidence type="ECO:0008006" key="3">
    <source>
        <dbReference type="Google" id="ProtNLM"/>
    </source>
</evidence>
<proteinExistence type="predicted"/>
<keyword evidence="2" id="KW-1185">Reference proteome</keyword>